<dbReference type="Pfam" id="PF11010">
    <property type="entry name" value="DUF2848"/>
    <property type="match status" value="1"/>
</dbReference>
<organism evidence="1 2">
    <name type="scientific">Chelativorans salis</name>
    <dbReference type="NCBI Taxonomy" id="2978478"/>
    <lineage>
        <taxon>Bacteria</taxon>
        <taxon>Pseudomonadati</taxon>
        <taxon>Pseudomonadota</taxon>
        <taxon>Alphaproteobacteria</taxon>
        <taxon>Hyphomicrobiales</taxon>
        <taxon>Phyllobacteriaceae</taxon>
        <taxon>Chelativorans</taxon>
    </lineage>
</organism>
<dbReference type="Proteomes" id="UP001320831">
    <property type="component" value="Unassembled WGS sequence"/>
</dbReference>
<sequence length="223" mass="23959">MRFTCAESTLDLDFAHCVVAGWTGRNPDAIQHHIDELAAIGVAPPSTVPLYYRVSAGLLTQARSLQFVGENTSGEVEPLVVRAGGKTYLGLASDHTDRELEAHSVALSKQVCAKPCASELWDFEEVADRLDALELRSWIKENGDWVLYQEGTLSAMRPMAELMEGAALEALSGKGPAAMLGGTLGVTSGGVRPASEFRMEMRDPETGRTITHGYSIKTLPAVA</sequence>
<gene>
    <name evidence="1" type="ORF">N5A92_23595</name>
</gene>
<dbReference type="RefSeq" id="WP_260906765.1">
    <property type="nucleotide sequence ID" value="NZ_JAOCZP010000010.1"/>
</dbReference>
<keyword evidence="2" id="KW-1185">Reference proteome</keyword>
<dbReference type="EMBL" id="JAOCZP010000010">
    <property type="protein sequence ID" value="MCT7378007.1"/>
    <property type="molecule type" value="Genomic_DNA"/>
</dbReference>
<reference evidence="1 2" key="1">
    <citation type="submission" date="2022-09" db="EMBL/GenBank/DDBJ databases">
        <title>Chelativorans salina sp. nov., a novel slightly halophilic bacterium isolated from a saline lake sediment enrichment.</title>
        <authorList>
            <person name="Gao L."/>
            <person name="Fang B.-Z."/>
            <person name="Li W.-J."/>
        </authorList>
    </citation>
    <scope>NUCLEOTIDE SEQUENCE [LARGE SCALE GENOMIC DNA]</scope>
    <source>
        <strain evidence="1 2">EGI FJ00035</strain>
    </source>
</reference>
<accession>A0ABT2LU05</accession>
<proteinExistence type="predicted"/>
<evidence type="ECO:0000313" key="2">
    <source>
        <dbReference type="Proteomes" id="UP001320831"/>
    </source>
</evidence>
<name>A0ABT2LU05_9HYPH</name>
<protein>
    <submittedName>
        <fullName evidence="1">DUF2848 domain-containing protein</fullName>
    </submittedName>
</protein>
<evidence type="ECO:0000313" key="1">
    <source>
        <dbReference type="EMBL" id="MCT7378007.1"/>
    </source>
</evidence>
<dbReference type="InterPro" id="IPR021269">
    <property type="entry name" value="DUF2848"/>
</dbReference>
<comment type="caution">
    <text evidence="1">The sequence shown here is derived from an EMBL/GenBank/DDBJ whole genome shotgun (WGS) entry which is preliminary data.</text>
</comment>